<keyword evidence="3" id="KW-1185">Reference proteome</keyword>
<keyword evidence="1" id="KW-0472">Membrane</keyword>
<evidence type="ECO:0000313" key="2">
    <source>
        <dbReference type="EMBL" id="GIX93898.1"/>
    </source>
</evidence>
<dbReference type="Proteomes" id="UP001054837">
    <property type="component" value="Unassembled WGS sequence"/>
</dbReference>
<keyword evidence="1" id="KW-1133">Transmembrane helix</keyword>
<evidence type="ECO:0000313" key="3">
    <source>
        <dbReference type="Proteomes" id="UP001054837"/>
    </source>
</evidence>
<comment type="caution">
    <text evidence="2">The sequence shown here is derived from an EMBL/GenBank/DDBJ whole genome shotgun (WGS) entry which is preliminary data.</text>
</comment>
<keyword evidence="1" id="KW-0812">Transmembrane</keyword>
<dbReference type="AlphaFoldDB" id="A0AAV4PA50"/>
<accession>A0AAV4PA50</accession>
<evidence type="ECO:0000256" key="1">
    <source>
        <dbReference type="SAM" id="Phobius"/>
    </source>
</evidence>
<dbReference type="EMBL" id="BPLQ01002550">
    <property type="protein sequence ID" value="GIX93898.1"/>
    <property type="molecule type" value="Genomic_DNA"/>
</dbReference>
<reference evidence="2 3" key="1">
    <citation type="submission" date="2021-06" db="EMBL/GenBank/DDBJ databases">
        <title>Caerostris darwini draft genome.</title>
        <authorList>
            <person name="Kono N."/>
            <person name="Arakawa K."/>
        </authorList>
    </citation>
    <scope>NUCLEOTIDE SEQUENCE [LARGE SCALE GENOMIC DNA]</scope>
</reference>
<proteinExistence type="predicted"/>
<sequence length="88" mass="9933">MGSMRCGWRVDSQATMTAVKVITWVLRVDFIARVLGRQPFIISALVLLVLSLFPGTLRGQLIDGMAQERLFADNARRKKANGRRNFLL</sequence>
<feature type="transmembrane region" description="Helical" evidence="1">
    <location>
        <begin position="40"/>
        <end position="57"/>
    </location>
</feature>
<gene>
    <name evidence="2" type="ORF">CDAR_179241</name>
</gene>
<organism evidence="2 3">
    <name type="scientific">Caerostris darwini</name>
    <dbReference type="NCBI Taxonomy" id="1538125"/>
    <lineage>
        <taxon>Eukaryota</taxon>
        <taxon>Metazoa</taxon>
        <taxon>Ecdysozoa</taxon>
        <taxon>Arthropoda</taxon>
        <taxon>Chelicerata</taxon>
        <taxon>Arachnida</taxon>
        <taxon>Araneae</taxon>
        <taxon>Araneomorphae</taxon>
        <taxon>Entelegynae</taxon>
        <taxon>Araneoidea</taxon>
        <taxon>Araneidae</taxon>
        <taxon>Caerostris</taxon>
    </lineage>
</organism>
<protein>
    <submittedName>
        <fullName evidence="2">Uncharacterized protein</fullName>
    </submittedName>
</protein>
<name>A0AAV4PA50_9ARAC</name>